<comment type="similarity">
    <text evidence="1 10">Belongs to the small Tim family.</text>
</comment>
<dbReference type="PANTHER" id="PTHR11038:SF16">
    <property type="entry name" value="MITOCHONDRIAL IMPORT INNER MEMBRANE TRANSLOCASE SUBUNIT TIM10"/>
    <property type="match status" value="1"/>
</dbReference>
<comment type="function">
    <text evidence="9">Mitochondrial intermembrane chaperone that participates in the import and insertion of multi-pass transmembrane proteins into the mitochondrial inner membrane. May also be required for the transfer of beta-barrel precursors from the TOM complex to the sorting and assembly machinery (SAM complex) of the outer membrane. Acts as a chaperone-like protein that protects the hydrophobic precursors from aggregation and guide them through the mitochondrial intermembrane space.</text>
</comment>
<keyword evidence="5 10" id="KW-0653">Protein transport</keyword>
<comment type="subcellular location">
    <subcellularLocation>
        <location evidence="10">Mitochondrion inner membrane</location>
        <topology evidence="10">Peripheral membrane protein</topology>
        <orientation evidence="10">Intermembrane side</orientation>
    </subcellularLocation>
</comment>
<evidence type="ECO:0000256" key="3">
    <source>
        <dbReference type="ARBA" id="ARBA00022723"/>
    </source>
</evidence>
<keyword evidence="3" id="KW-0479">Metal-binding</keyword>
<sequence>MALPQINSAADQAKLQLMQEMEVKTMSDLYNRMANACHKKCIPSRYPEPDLDNGVYDSRLISRISLLLPHFPGKGEIVCIDHCVAKFLDIHERIGKNLLTVYMPQEVKKEAI</sequence>
<keyword evidence="6 10" id="KW-0811">Translocation</keyword>
<evidence type="ECO:0000313" key="12">
    <source>
        <dbReference type="Proteomes" id="UP001652661"/>
    </source>
</evidence>
<organism evidence="12 13">
    <name type="scientific">Drosophila kikkawai</name>
    <name type="common">Fruit fly</name>
    <dbReference type="NCBI Taxonomy" id="30033"/>
    <lineage>
        <taxon>Eukaryota</taxon>
        <taxon>Metazoa</taxon>
        <taxon>Ecdysozoa</taxon>
        <taxon>Arthropoda</taxon>
        <taxon>Hexapoda</taxon>
        <taxon>Insecta</taxon>
        <taxon>Pterygota</taxon>
        <taxon>Neoptera</taxon>
        <taxon>Endopterygota</taxon>
        <taxon>Diptera</taxon>
        <taxon>Brachycera</taxon>
        <taxon>Muscomorpha</taxon>
        <taxon>Ephydroidea</taxon>
        <taxon>Drosophilidae</taxon>
        <taxon>Drosophila</taxon>
        <taxon>Sophophora</taxon>
    </lineage>
</organism>
<evidence type="ECO:0000256" key="1">
    <source>
        <dbReference type="ARBA" id="ARBA00006720"/>
    </source>
</evidence>
<proteinExistence type="inferred from homology"/>
<feature type="domain" description="Tim10-like" evidence="11">
    <location>
        <begin position="74"/>
        <end position="98"/>
    </location>
</feature>
<comment type="domain">
    <text evidence="10">The twin CX3C motif contains 4 conserved Cys residues that form 2 disulfide bonds in the mitochondrial intermembrane space.</text>
</comment>
<dbReference type="SUPFAM" id="SSF144122">
    <property type="entry name" value="Tim10-like"/>
    <property type="match status" value="2"/>
</dbReference>
<dbReference type="InterPro" id="IPR035427">
    <property type="entry name" value="Tim10-like_dom_sf"/>
</dbReference>
<gene>
    <name evidence="13" type="primary">Tim10</name>
</gene>
<keyword evidence="4" id="KW-0862">Zinc</keyword>
<protein>
    <recommendedName>
        <fullName evidence="10">Mitochondrial import inner membrane translocase subunit</fullName>
    </recommendedName>
</protein>
<dbReference type="RefSeq" id="XP_070140535.1">
    <property type="nucleotide sequence ID" value="XM_070284434.1"/>
</dbReference>
<keyword evidence="8 10" id="KW-1015">Disulfide bond</keyword>
<dbReference type="Gene3D" id="1.10.287.810">
    <property type="entry name" value="Mitochondrial import inner membrane translocase subunit tim13 like domains"/>
    <property type="match status" value="2"/>
</dbReference>
<reference evidence="12" key="1">
    <citation type="submission" date="2025-05" db="UniProtKB">
        <authorList>
            <consortium name="RefSeq"/>
        </authorList>
    </citation>
    <scope>NUCLEOTIDE SEQUENCE [LARGE SCALE GENOMIC DNA]</scope>
    <source>
        <strain evidence="12">14028-0561.14</strain>
    </source>
</reference>
<accession>A0ABM4GCU8</accession>
<evidence type="ECO:0000256" key="2">
    <source>
        <dbReference type="ARBA" id="ARBA00022448"/>
    </source>
</evidence>
<evidence type="ECO:0000256" key="8">
    <source>
        <dbReference type="ARBA" id="ARBA00023157"/>
    </source>
</evidence>
<comment type="subunit">
    <text evidence="10">Heterohexamer.</text>
</comment>
<evidence type="ECO:0000256" key="5">
    <source>
        <dbReference type="ARBA" id="ARBA00022927"/>
    </source>
</evidence>
<evidence type="ECO:0000256" key="10">
    <source>
        <dbReference type="RuleBase" id="RU367043"/>
    </source>
</evidence>
<reference evidence="13" key="2">
    <citation type="submission" date="2025-08" db="UniProtKB">
        <authorList>
            <consortium name="RefSeq"/>
        </authorList>
    </citation>
    <scope>IDENTIFICATION</scope>
    <source>
        <strain evidence="13">14028-0561.14</strain>
        <tissue evidence="13">Whole fly</tissue>
    </source>
</reference>
<keyword evidence="10" id="KW-0143">Chaperone</keyword>
<evidence type="ECO:0000256" key="9">
    <source>
        <dbReference type="ARBA" id="ARBA00025311"/>
    </source>
</evidence>
<evidence type="ECO:0000259" key="11">
    <source>
        <dbReference type="Pfam" id="PF02953"/>
    </source>
</evidence>
<evidence type="ECO:0000313" key="13">
    <source>
        <dbReference type="RefSeq" id="XP_070140535.1"/>
    </source>
</evidence>
<evidence type="ECO:0000256" key="4">
    <source>
        <dbReference type="ARBA" id="ARBA00022833"/>
    </source>
</evidence>
<dbReference type="Pfam" id="PF02953">
    <property type="entry name" value="zf-Tim10_DDP"/>
    <property type="match status" value="2"/>
</dbReference>
<dbReference type="GeneID" id="108072246"/>
<keyword evidence="2 10" id="KW-0813">Transport</keyword>
<comment type="function">
    <text evidence="10">Mitochondrial intermembrane chaperone that participates in the import and insertion of some multi-pass transmembrane proteins into the mitochondrial inner membrane. Also required for the transfer of beta-barrel precursors from the TOM complex to the sorting and assembly machinery (SAM complex) of the outer membrane. Acts as a chaperone-like protein that protects the hydrophobic precursors from aggregation and guide them through the mitochondrial intermembrane space.</text>
</comment>
<dbReference type="Proteomes" id="UP001652661">
    <property type="component" value="Chromosome 2R"/>
</dbReference>
<keyword evidence="10" id="KW-0472">Membrane</keyword>
<dbReference type="PANTHER" id="PTHR11038">
    <property type="entry name" value="MITOCHONDRIAL IMPORT INNER MEMBRANE TRANSLOCASE SUBUNIT TIM10"/>
    <property type="match status" value="1"/>
</dbReference>
<feature type="domain" description="Tim10-like" evidence="11">
    <location>
        <begin position="16"/>
        <end position="54"/>
    </location>
</feature>
<keyword evidence="12" id="KW-1185">Reference proteome</keyword>
<name>A0ABM4GCU8_DROKI</name>
<keyword evidence="7 10" id="KW-0496">Mitochondrion</keyword>
<evidence type="ECO:0000256" key="6">
    <source>
        <dbReference type="ARBA" id="ARBA00023010"/>
    </source>
</evidence>
<keyword evidence="10" id="KW-0999">Mitochondrion inner membrane</keyword>
<evidence type="ECO:0000256" key="7">
    <source>
        <dbReference type="ARBA" id="ARBA00023128"/>
    </source>
</evidence>
<dbReference type="InterPro" id="IPR004217">
    <property type="entry name" value="Tim10-like"/>
</dbReference>